<dbReference type="Gramene" id="KCW62443">
    <property type="protein sequence ID" value="KCW62443"/>
    <property type="gene ID" value="EUGRSUZ_H05082"/>
</dbReference>
<dbReference type="AlphaFoldDB" id="A0A059B8L9"/>
<reference evidence="1" key="1">
    <citation type="submission" date="2013-07" db="EMBL/GenBank/DDBJ databases">
        <title>The genome of Eucalyptus grandis.</title>
        <authorList>
            <person name="Schmutz J."/>
            <person name="Hayes R."/>
            <person name="Myburg A."/>
            <person name="Tuskan G."/>
            <person name="Grattapaglia D."/>
            <person name="Rokhsar D.S."/>
        </authorList>
    </citation>
    <scope>NUCLEOTIDE SEQUENCE</scope>
    <source>
        <tissue evidence="1">Leaf extractions</tissue>
    </source>
</reference>
<name>A0A059B8L9_EUCGR</name>
<gene>
    <name evidence="1" type="ORF">EUGRSUZ_H05082</name>
</gene>
<proteinExistence type="predicted"/>
<organism evidence="1">
    <name type="scientific">Eucalyptus grandis</name>
    <name type="common">Flooded gum</name>
    <dbReference type="NCBI Taxonomy" id="71139"/>
    <lineage>
        <taxon>Eukaryota</taxon>
        <taxon>Viridiplantae</taxon>
        <taxon>Streptophyta</taxon>
        <taxon>Embryophyta</taxon>
        <taxon>Tracheophyta</taxon>
        <taxon>Spermatophyta</taxon>
        <taxon>Magnoliopsida</taxon>
        <taxon>eudicotyledons</taxon>
        <taxon>Gunneridae</taxon>
        <taxon>Pentapetalae</taxon>
        <taxon>rosids</taxon>
        <taxon>malvids</taxon>
        <taxon>Myrtales</taxon>
        <taxon>Myrtaceae</taxon>
        <taxon>Myrtoideae</taxon>
        <taxon>Eucalypteae</taxon>
        <taxon>Eucalyptus</taxon>
    </lineage>
</organism>
<evidence type="ECO:0000313" key="1">
    <source>
        <dbReference type="EMBL" id="KCW62443.1"/>
    </source>
</evidence>
<protein>
    <submittedName>
        <fullName evidence="1">Uncharacterized protein</fullName>
    </submittedName>
</protein>
<sequence length="79" mass="9049">MTRNWWCSRKAIEESGVAISHYFTEKESSFIALWKDMGTALSQDVIHIRIDSVRSNVKTQEPARSLFVLVESNHGPEVQ</sequence>
<dbReference type="EMBL" id="KK198760">
    <property type="protein sequence ID" value="KCW62443.1"/>
    <property type="molecule type" value="Genomic_DNA"/>
</dbReference>
<dbReference type="InParanoid" id="A0A059B8L9"/>
<accession>A0A059B8L9</accession>